<feature type="domain" description="Protein-glutamine gamma-glutamyltransferase-like C-terminal" evidence="2">
    <location>
        <begin position="141"/>
        <end position="210"/>
    </location>
</feature>
<reference evidence="3 4" key="1">
    <citation type="journal article" date="2019" name="Int. J. Syst. Evol. Microbiol.">
        <title>The Global Catalogue of Microorganisms (GCM) 10K type strain sequencing project: providing services to taxonomists for standard genome sequencing and annotation.</title>
        <authorList>
            <consortium name="The Broad Institute Genomics Platform"/>
            <consortium name="The Broad Institute Genome Sequencing Center for Infectious Disease"/>
            <person name="Wu L."/>
            <person name="Ma J."/>
        </authorList>
    </citation>
    <scope>NUCLEOTIDE SEQUENCE [LARGE SCALE GENOMIC DNA]</scope>
    <source>
        <strain evidence="3 4">JCM 13002</strain>
    </source>
</reference>
<comment type="caution">
    <text evidence="3">The sequence shown here is derived from an EMBL/GenBank/DDBJ whole genome shotgun (WGS) entry which is preliminary data.</text>
</comment>
<dbReference type="EMBL" id="BAAALD010000016">
    <property type="protein sequence ID" value="GAA1079599.1"/>
    <property type="molecule type" value="Genomic_DNA"/>
</dbReference>
<keyword evidence="1" id="KW-0472">Membrane</keyword>
<organism evidence="3 4">
    <name type="scientific">Kitasatospora arboriphila</name>
    <dbReference type="NCBI Taxonomy" id="258052"/>
    <lineage>
        <taxon>Bacteria</taxon>
        <taxon>Bacillati</taxon>
        <taxon>Actinomycetota</taxon>
        <taxon>Actinomycetes</taxon>
        <taxon>Kitasatosporales</taxon>
        <taxon>Streptomycetaceae</taxon>
        <taxon>Kitasatospora</taxon>
    </lineage>
</organism>
<gene>
    <name evidence="3" type="ORF">GCM10009663_22460</name>
</gene>
<evidence type="ECO:0000313" key="4">
    <source>
        <dbReference type="Proteomes" id="UP001499987"/>
    </source>
</evidence>
<evidence type="ECO:0000313" key="3">
    <source>
        <dbReference type="EMBL" id="GAA1079599.1"/>
    </source>
</evidence>
<evidence type="ECO:0000259" key="2">
    <source>
        <dbReference type="Pfam" id="PF13559"/>
    </source>
</evidence>
<accession>A0ABN1TG59</accession>
<keyword evidence="1" id="KW-0812">Transmembrane</keyword>
<feature type="transmembrane region" description="Helical" evidence="1">
    <location>
        <begin position="70"/>
        <end position="93"/>
    </location>
</feature>
<protein>
    <submittedName>
        <fullName evidence="3">DUF4129 domain-containing protein</fullName>
    </submittedName>
</protein>
<dbReference type="InterPro" id="IPR025403">
    <property type="entry name" value="TgpA-like_C"/>
</dbReference>
<dbReference type="Pfam" id="PF13559">
    <property type="entry name" value="DUF4129"/>
    <property type="match status" value="1"/>
</dbReference>
<dbReference type="Proteomes" id="UP001499987">
    <property type="component" value="Unassembled WGS sequence"/>
</dbReference>
<keyword evidence="1" id="KW-1133">Transmembrane helix</keyword>
<evidence type="ECO:0000256" key="1">
    <source>
        <dbReference type="SAM" id="Phobius"/>
    </source>
</evidence>
<sequence length="227" mass="23699">MPYWGVGGAPVRVLADGAPVTVPRGPARDAARDELLNPAYHRHDPSLVQRAEAWLDEQIGRLFGKVGESVAGSGTGVVLALLLVAVVVAAVWWRLGAPRREARTGAALFAHRGPRTADLQRAEAAARAAAGDWPQAVREQMRALVRALEERTVLDVRPGRTAAEAAAEAGRGLGDPAAALAAAARTFDDIVYGERTADRTAYEGLLALDRALGAARPVLVPTGGAAA</sequence>
<keyword evidence="4" id="KW-1185">Reference proteome</keyword>
<name>A0ABN1TG59_9ACTN</name>
<proteinExistence type="predicted"/>